<evidence type="ECO:0000313" key="1">
    <source>
        <dbReference type="EMBL" id="GAA1209010.1"/>
    </source>
</evidence>
<dbReference type="EMBL" id="BAAAKW010000014">
    <property type="protein sequence ID" value="GAA1209010.1"/>
    <property type="molecule type" value="Genomic_DNA"/>
</dbReference>
<organism evidence="1 2">
    <name type="scientific">Rhodoglobus aureus</name>
    <dbReference type="NCBI Taxonomy" id="191497"/>
    <lineage>
        <taxon>Bacteria</taxon>
        <taxon>Bacillati</taxon>
        <taxon>Actinomycetota</taxon>
        <taxon>Actinomycetes</taxon>
        <taxon>Micrococcales</taxon>
        <taxon>Microbacteriaceae</taxon>
        <taxon>Rhodoglobus</taxon>
    </lineage>
</organism>
<dbReference type="Proteomes" id="UP001500943">
    <property type="component" value="Unassembled WGS sequence"/>
</dbReference>
<gene>
    <name evidence="1" type="ORF">GCM10009655_05090</name>
</gene>
<reference evidence="1 2" key="1">
    <citation type="journal article" date="2019" name="Int. J. Syst. Evol. Microbiol.">
        <title>The Global Catalogue of Microorganisms (GCM) 10K type strain sequencing project: providing services to taxonomists for standard genome sequencing and annotation.</title>
        <authorList>
            <consortium name="The Broad Institute Genomics Platform"/>
            <consortium name="The Broad Institute Genome Sequencing Center for Infectious Disease"/>
            <person name="Wu L."/>
            <person name="Ma J."/>
        </authorList>
    </citation>
    <scope>NUCLEOTIDE SEQUENCE [LARGE SCALE GENOMIC DNA]</scope>
    <source>
        <strain evidence="1 2">JCM 12762</strain>
    </source>
</reference>
<keyword evidence="2" id="KW-1185">Reference proteome</keyword>
<protein>
    <submittedName>
        <fullName evidence="1">Uncharacterized protein</fullName>
    </submittedName>
</protein>
<proteinExistence type="predicted"/>
<accession>A0ABN1VFC7</accession>
<name>A0ABN1VFC7_9MICO</name>
<sequence length="377" mass="40080">MSIDIPAREDFVELSQQRSAGSVSLYLGSGSGNASPPIGRDAEAARLALRSSASEAMAELDANGIEKVQRDSISESLDALENDHSFWGNPAHTIAVFVSPEFTRAFRLRNELPSLTAVGDRFDLGPLLRATTFGHSGYVLAVTEGDVRLLALRSDASSEQLELPTLPDDVEETLETADNGGKADIPRADGALGPKIEQRRYCSKVQDAVLDVIGKSGLPLILAAASDLEPAYREINTYGDLLAQGIDANPSSFALDELEKRGRAVLEQHSFGELASWRENFGTMRANGLASSQLSDIAKAATAGLVDTLLFDLASTEEGSIDESGAITIADEPGPATYGLVDEIAVRVLRTGGTVKAVRREDLPDDKAVAATFRGVH</sequence>
<evidence type="ECO:0000313" key="2">
    <source>
        <dbReference type="Proteomes" id="UP001500943"/>
    </source>
</evidence>
<comment type="caution">
    <text evidence="1">The sequence shown here is derived from an EMBL/GenBank/DDBJ whole genome shotgun (WGS) entry which is preliminary data.</text>
</comment>
<dbReference type="InterPro" id="IPR041638">
    <property type="entry name" value="BaeRF_family11"/>
</dbReference>
<dbReference type="RefSeq" id="WP_343922888.1">
    <property type="nucleotide sequence ID" value="NZ_BAAAKW010000014.1"/>
</dbReference>
<dbReference type="Pfam" id="PF18855">
    <property type="entry name" value="baeRF_family11"/>
    <property type="match status" value="1"/>
</dbReference>